<dbReference type="PANTHER" id="PTHR43364">
    <property type="entry name" value="NADH-SPECIFIC METHYLGLYOXAL REDUCTASE-RELATED"/>
    <property type="match status" value="1"/>
</dbReference>
<evidence type="ECO:0000313" key="4">
    <source>
        <dbReference type="Proteomes" id="UP001304298"/>
    </source>
</evidence>
<proteinExistence type="predicted"/>
<evidence type="ECO:0000256" key="1">
    <source>
        <dbReference type="ARBA" id="ARBA00023002"/>
    </source>
</evidence>
<dbReference type="Pfam" id="PF00248">
    <property type="entry name" value="Aldo_ket_red"/>
    <property type="match status" value="1"/>
</dbReference>
<keyword evidence="4" id="KW-1185">Reference proteome</keyword>
<name>A0ABU5R2G8_9PSEU</name>
<dbReference type="SUPFAM" id="SSF51430">
    <property type="entry name" value="NAD(P)-linked oxidoreductase"/>
    <property type="match status" value="1"/>
</dbReference>
<dbReference type="RefSeq" id="WP_323326491.1">
    <property type="nucleotide sequence ID" value="NZ_JAYFSI010000002.1"/>
</dbReference>
<comment type="caution">
    <text evidence="3">The sequence shown here is derived from an EMBL/GenBank/DDBJ whole genome shotgun (WGS) entry which is preliminary data.</text>
</comment>
<dbReference type="Gene3D" id="3.20.20.100">
    <property type="entry name" value="NADP-dependent oxidoreductase domain"/>
    <property type="match status" value="1"/>
</dbReference>
<organism evidence="3 4">
    <name type="scientific">Amycolatopsis heterodermiae</name>
    <dbReference type="NCBI Taxonomy" id="3110235"/>
    <lineage>
        <taxon>Bacteria</taxon>
        <taxon>Bacillati</taxon>
        <taxon>Actinomycetota</taxon>
        <taxon>Actinomycetes</taxon>
        <taxon>Pseudonocardiales</taxon>
        <taxon>Pseudonocardiaceae</taxon>
        <taxon>Amycolatopsis</taxon>
    </lineage>
</organism>
<dbReference type="InterPro" id="IPR023210">
    <property type="entry name" value="NADP_OxRdtase_dom"/>
</dbReference>
<protein>
    <submittedName>
        <fullName evidence="3">Aldo/keto reductase</fullName>
    </submittedName>
</protein>
<keyword evidence="1" id="KW-0560">Oxidoreductase</keyword>
<dbReference type="CDD" id="cd19080">
    <property type="entry name" value="AKR_AKR9A_9B"/>
    <property type="match status" value="1"/>
</dbReference>
<evidence type="ECO:0000313" key="3">
    <source>
        <dbReference type="EMBL" id="MEA5360390.1"/>
    </source>
</evidence>
<dbReference type="InterPro" id="IPR050523">
    <property type="entry name" value="AKR_Detox_Biosynth"/>
</dbReference>
<feature type="domain" description="NADP-dependent oxidoreductase" evidence="2">
    <location>
        <begin position="18"/>
        <end position="318"/>
    </location>
</feature>
<gene>
    <name evidence="3" type="ORF">VA596_12655</name>
</gene>
<dbReference type="InterPro" id="IPR036812">
    <property type="entry name" value="NAD(P)_OxRdtase_dom_sf"/>
</dbReference>
<dbReference type="PANTHER" id="PTHR43364:SF4">
    <property type="entry name" value="NAD(P)-LINKED OXIDOREDUCTASE SUPERFAMILY PROTEIN"/>
    <property type="match status" value="1"/>
</dbReference>
<reference evidence="3 4" key="1">
    <citation type="submission" date="2023-12" db="EMBL/GenBank/DDBJ databases">
        <title>Amycolatopsis sp. V23-08.</title>
        <authorList>
            <person name="Somphong A."/>
        </authorList>
    </citation>
    <scope>NUCLEOTIDE SEQUENCE [LARGE SCALE GENOMIC DNA]</scope>
    <source>
        <strain evidence="3 4">V23-08</strain>
    </source>
</reference>
<accession>A0ABU5R2G8</accession>
<evidence type="ECO:0000259" key="2">
    <source>
        <dbReference type="Pfam" id="PF00248"/>
    </source>
</evidence>
<dbReference type="Proteomes" id="UP001304298">
    <property type="component" value="Unassembled WGS sequence"/>
</dbReference>
<dbReference type="EMBL" id="JAYFSI010000002">
    <property type="protein sequence ID" value="MEA5360390.1"/>
    <property type="molecule type" value="Genomic_DNA"/>
</dbReference>
<sequence length="355" mass="37962">MELDEYRTLGRSGLRVSPLALGTMTFGDPGWGSGPEASKDVIARFLDAGGNLIDTANGYSEGASERIVGEYLAARPGLRDRVVLSTKYARNLHPGDPNGGGASRKAILEQVDASLARLGVDYIDLYWQHCLDRHTPLEESLSTLGDLVRAGKIRYVGMSNTPAWAVSRMATIAELRGWAPIVALQVEYSLVRRTVEGELFGLARELGLGVLPYSPLASGVLSGKYTRENRTPDGSGRGPLAQAQLDGTNAFEVLDVLRDLAQRLDTTVAAVALAWVRQQAPVTSTLIGARSVAQLEANLASLHVTIPEDGLRKLDAVSAPDLGYPFPWLATIAVSLQQGGTRINGVGSATYRRAV</sequence>